<proteinExistence type="predicted"/>
<gene>
    <name evidence="3" type="ORF">DDE83_007720</name>
</gene>
<dbReference type="GO" id="GO:0006614">
    <property type="term" value="P:SRP-dependent cotranslational protein targeting to membrane"/>
    <property type="evidence" value="ECO:0007669"/>
    <property type="project" value="InterPro"/>
</dbReference>
<feature type="region of interest" description="Disordered" evidence="1">
    <location>
        <begin position="34"/>
        <end position="76"/>
    </location>
</feature>
<evidence type="ECO:0000313" key="3">
    <source>
        <dbReference type="EMBL" id="RAR04727.1"/>
    </source>
</evidence>
<dbReference type="PANTHER" id="PTHR12834">
    <property type="entry name" value="SIGNAL RECOGNITION PARTICLE 9 KDA PROTEIN"/>
    <property type="match status" value="1"/>
</dbReference>
<reference evidence="4" key="1">
    <citation type="submission" date="2018-05" db="EMBL/GenBank/DDBJ databases">
        <title>Draft genome sequence of Stemphylium lycopersici strain CIDEFI 213.</title>
        <authorList>
            <person name="Medina R."/>
            <person name="Franco M.E.E."/>
            <person name="Lucentini C.G."/>
            <person name="Saparrat M.C.N."/>
            <person name="Balatti P.A."/>
        </authorList>
    </citation>
    <scope>NUCLEOTIDE SEQUENCE [LARGE SCALE GENOMIC DNA]</scope>
    <source>
        <strain evidence="4">CIDEFI 213</strain>
    </source>
</reference>
<comment type="caution">
    <text evidence="3">The sequence shown here is derived from an EMBL/GenBank/DDBJ whole genome shotgun (WGS) entry which is preliminary data.</text>
</comment>
<accession>A0A364MVL6</accession>
<organism evidence="3 4">
    <name type="scientific">Stemphylium lycopersici</name>
    <name type="common">Tomato gray leaf spot disease fungus</name>
    <name type="synonym">Thyrospora lycopersici</name>
    <dbReference type="NCBI Taxonomy" id="183478"/>
    <lineage>
        <taxon>Eukaryota</taxon>
        <taxon>Fungi</taxon>
        <taxon>Dikarya</taxon>
        <taxon>Ascomycota</taxon>
        <taxon>Pezizomycotina</taxon>
        <taxon>Dothideomycetes</taxon>
        <taxon>Pleosporomycetidae</taxon>
        <taxon>Pleosporales</taxon>
        <taxon>Pleosporineae</taxon>
        <taxon>Pleosporaceae</taxon>
        <taxon>Stemphylium</taxon>
    </lineage>
</organism>
<name>A0A364MVL6_STELY</name>
<sequence>MPYFTTSAEWYEQSSLLLKARPTSTRITSKYSVLKPTSSKIKKRQKYEEKKAARPVAAVDSTRASSPPPEAQDPKEVTVTFTLKTYDPESGTCLQYETNKGAEVGRLIGNLGRLGRHMAALPETTEDLSMPAGAEGTSTPQVDESGDVKMGGTAGAGAGAGGKKKKKGKK</sequence>
<keyword evidence="4" id="KW-1185">Reference proteome</keyword>
<dbReference type="InterPro" id="IPR039432">
    <property type="entry name" value="SRP9_dom"/>
</dbReference>
<dbReference type="STRING" id="183478.A0A364MVL6"/>
<dbReference type="GO" id="GO:0005786">
    <property type="term" value="C:signal recognition particle, endoplasmic reticulum targeting"/>
    <property type="evidence" value="ECO:0007669"/>
    <property type="project" value="TreeGrafter"/>
</dbReference>
<protein>
    <submittedName>
        <fullName evidence="3">Signal recognition particle srp9 subunit protein</fullName>
    </submittedName>
</protein>
<evidence type="ECO:0000259" key="2">
    <source>
        <dbReference type="Pfam" id="PF05486"/>
    </source>
</evidence>
<dbReference type="PANTHER" id="PTHR12834:SF12">
    <property type="entry name" value="SIGNAL RECOGNITION PARTICLE 9 KDA PROTEIN"/>
    <property type="match status" value="1"/>
</dbReference>
<feature type="region of interest" description="Disordered" evidence="1">
    <location>
        <begin position="124"/>
        <end position="170"/>
    </location>
</feature>
<dbReference type="EMBL" id="QGDH01000149">
    <property type="protein sequence ID" value="RAR04727.1"/>
    <property type="molecule type" value="Genomic_DNA"/>
</dbReference>
<feature type="domain" description="SRP9" evidence="2">
    <location>
        <begin position="5"/>
        <end position="118"/>
    </location>
</feature>
<dbReference type="AlphaFoldDB" id="A0A364MVL6"/>
<feature type="compositionally biased region" description="Gly residues" evidence="1">
    <location>
        <begin position="152"/>
        <end position="161"/>
    </location>
</feature>
<dbReference type="InterPro" id="IPR039914">
    <property type="entry name" value="SRP9-like"/>
</dbReference>
<dbReference type="Pfam" id="PF05486">
    <property type="entry name" value="SRP9-21"/>
    <property type="match status" value="1"/>
</dbReference>
<dbReference type="OrthoDB" id="5419752at2759"/>
<evidence type="ECO:0000256" key="1">
    <source>
        <dbReference type="SAM" id="MobiDB-lite"/>
    </source>
</evidence>
<evidence type="ECO:0000313" key="4">
    <source>
        <dbReference type="Proteomes" id="UP000249619"/>
    </source>
</evidence>
<dbReference type="Proteomes" id="UP000249619">
    <property type="component" value="Unassembled WGS sequence"/>
</dbReference>